<dbReference type="EMBL" id="OX395139">
    <property type="protein sequence ID" value="CAI5793224.1"/>
    <property type="molecule type" value="Genomic_DNA"/>
</dbReference>
<sequence>MAAHGGWPRPQAPRGLRPPQSLLAADNSETVGPSRLRIIPPRVMGLISTNAIYSLALIRNVYNAEAVHFQQQGHTSRSLAEEEEIPCKKREKLTAMDACQPCPRLLSAPR</sequence>
<protein>
    <submittedName>
        <fullName evidence="2">Uncharacterized protein</fullName>
    </submittedName>
</protein>
<feature type="region of interest" description="Disordered" evidence="1">
    <location>
        <begin position="1"/>
        <end position="30"/>
    </location>
</feature>
<keyword evidence="3" id="KW-1185">Reference proteome</keyword>
<evidence type="ECO:0000256" key="1">
    <source>
        <dbReference type="SAM" id="MobiDB-lite"/>
    </source>
</evidence>
<dbReference type="AlphaFoldDB" id="A0AA35PM59"/>
<accession>A0AA35PM59</accession>
<evidence type="ECO:0000313" key="2">
    <source>
        <dbReference type="EMBL" id="CAI5793224.1"/>
    </source>
</evidence>
<dbReference type="Proteomes" id="UP001178461">
    <property type="component" value="Chromosome 14"/>
</dbReference>
<organism evidence="2 3">
    <name type="scientific">Podarcis lilfordi</name>
    <name type="common">Lilford's wall lizard</name>
    <dbReference type="NCBI Taxonomy" id="74358"/>
    <lineage>
        <taxon>Eukaryota</taxon>
        <taxon>Metazoa</taxon>
        <taxon>Chordata</taxon>
        <taxon>Craniata</taxon>
        <taxon>Vertebrata</taxon>
        <taxon>Euteleostomi</taxon>
        <taxon>Lepidosauria</taxon>
        <taxon>Squamata</taxon>
        <taxon>Bifurcata</taxon>
        <taxon>Unidentata</taxon>
        <taxon>Episquamata</taxon>
        <taxon>Laterata</taxon>
        <taxon>Lacertibaenia</taxon>
        <taxon>Lacertidae</taxon>
        <taxon>Podarcis</taxon>
    </lineage>
</organism>
<evidence type="ECO:0000313" key="3">
    <source>
        <dbReference type="Proteomes" id="UP001178461"/>
    </source>
</evidence>
<gene>
    <name evidence="2" type="ORF">PODLI_1B010239</name>
</gene>
<proteinExistence type="predicted"/>
<feature type="non-terminal residue" evidence="2">
    <location>
        <position position="110"/>
    </location>
</feature>
<name>A0AA35PM59_9SAUR</name>
<reference evidence="2" key="1">
    <citation type="submission" date="2022-12" db="EMBL/GenBank/DDBJ databases">
        <authorList>
            <person name="Alioto T."/>
            <person name="Alioto T."/>
            <person name="Gomez Garrido J."/>
        </authorList>
    </citation>
    <scope>NUCLEOTIDE SEQUENCE</scope>
</reference>